<comment type="subunit">
    <text evidence="3">Monomer.</text>
</comment>
<comment type="similarity">
    <text evidence="2">Belongs to the LolB family.</text>
</comment>
<dbReference type="Gene3D" id="2.50.20.10">
    <property type="entry name" value="Lipoprotein localisation LolA/LolB/LppX"/>
    <property type="match status" value="1"/>
</dbReference>
<evidence type="ECO:0000256" key="5">
    <source>
        <dbReference type="ARBA" id="ARBA00022448"/>
    </source>
</evidence>
<dbReference type="AlphaFoldDB" id="A0A934PYA7"/>
<name>A0A934PYA7_9BURK</name>
<evidence type="ECO:0000256" key="13">
    <source>
        <dbReference type="SAM" id="SignalP"/>
    </source>
</evidence>
<sequence length="161" mass="16973">MKRRGAIAAAAAALLLAACAGPQRVAAPGESIRTGRLALAVEDRPSQSFSAGFELRGRPEAGELSLFNPLGGTIAVLQWQPGRAVLDTQGRDKQSYPSLDAMVEHVTGAPLPVAALFDWLDGRATPVPGWEPDLTALAHGRVRARRSAPPPAADLRLVLDR</sequence>
<evidence type="ECO:0000256" key="11">
    <source>
        <dbReference type="ARBA" id="ARBA00023237"/>
    </source>
</evidence>
<dbReference type="PROSITE" id="PS51257">
    <property type="entry name" value="PROKAR_LIPOPROTEIN"/>
    <property type="match status" value="1"/>
</dbReference>
<keyword evidence="8" id="KW-0472">Membrane</keyword>
<evidence type="ECO:0000256" key="4">
    <source>
        <dbReference type="ARBA" id="ARBA00016202"/>
    </source>
</evidence>
<evidence type="ECO:0000256" key="2">
    <source>
        <dbReference type="ARBA" id="ARBA00009696"/>
    </source>
</evidence>
<dbReference type="GO" id="GO:0015031">
    <property type="term" value="P:protein transport"/>
    <property type="evidence" value="ECO:0007669"/>
    <property type="project" value="UniProtKB-KW"/>
</dbReference>
<evidence type="ECO:0000256" key="3">
    <source>
        <dbReference type="ARBA" id="ARBA00011245"/>
    </source>
</evidence>
<evidence type="ECO:0000256" key="8">
    <source>
        <dbReference type="ARBA" id="ARBA00023136"/>
    </source>
</evidence>
<accession>A0A934PYA7</accession>
<comment type="subcellular location">
    <subcellularLocation>
        <location evidence="1">Cell outer membrane</location>
        <topology evidence="1">Lipid-anchor</topology>
    </subcellularLocation>
</comment>
<evidence type="ECO:0000256" key="12">
    <source>
        <dbReference type="ARBA" id="ARBA00023288"/>
    </source>
</evidence>
<protein>
    <recommendedName>
        <fullName evidence="4">Outer-membrane lipoprotein LolB</fullName>
    </recommendedName>
</protein>
<evidence type="ECO:0000313" key="14">
    <source>
        <dbReference type="EMBL" id="MBK0391815.1"/>
    </source>
</evidence>
<dbReference type="InterPro" id="IPR029046">
    <property type="entry name" value="LolA/LolB/LppX"/>
</dbReference>
<evidence type="ECO:0000256" key="1">
    <source>
        <dbReference type="ARBA" id="ARBA00004459"/>
    </source>
</evidence>
<dbReference type="InterPro" id="IPR004565">
    <property type="entry name" value="OM_lipoprot_LolB"/>
</dbReference>
<keyword evidence="9" id="KW-0564">Palmitate</keyword>
<reference evidence="14" key="1">
    <citation type="submission" date="2020-12" db="EMBL/GenBank/DDBJ databases">
        <title>Ramlibacter sp. nov., isolated from a freshwater alga, Cryptomonas.</title>
        <authorList>
            <person name="Kim H.M."/>
            <person name="Jeon C.O."/>
        </authorList>
    </citation>
    <scope>NUCLEOTIDE SEQUENCE</scope>
    <source>
        <strain evidence="14">CrO1</strain>
    </source>
</reference>
<proteinExistence type="inferred from homology"/>
<dbReference type="Pfam" id="PF03550">
    <property type="entry name" value="LolB"/>
    <property type="match status" value="1"/>
</dbReference>
<feature type="signal peptide" evidence="13">
    <location>
        <begin position="1"/>
        <end position="20"/>
    </location>
</feature>
<keyword evidence="6 13" id="KW-0732">Signal</keyword>
<gene>
    <name evidence="14" type="ORF">I8E28_04365</name>
</gene>
<evidence type="ECO:0000256" key="10">
    <source>
        <dbReference type="ARBA" id="ARBA00023186"/>
    </source>
</evidence>
<feature type="chain" id="PRO_5037182515" description="Outer-membrane lipoprotein LolB" evidence="13">
    <location>
        <begin position="21"/>
        <end position="161"/>
    </location>
</feature>
<keyword evidence="10" id="KW-0143">Chaperone</keyword>
<keyword evidence="11" id="KW-0998">Cell outer membrane</keyword>
<keyword evidence="15" id="KW-1185">Reference proteome</keyword>
<evidence type="ECO:0000313" key="15">
    <source>
        <dbReference type="Proteomes" id="UP000617041"/>
    </source>
</evidence>
<organism evidence="14 15">
    <name type="scientific">Ramlibacter algicola</name>
    <dbReference type="NCBI Taxonomy" id="2795217"/>
    <lineage>
        <taxon>Bacteria</taxon>
        <taxon>Pseudomonadati</taxon>
        <taxon>Pseudomonadota</taxon>
        <taxon>Betaproteobacteria</taxon>
        <taxon>Burkholderiales</taxon>
        <taxon>Comamonadaceae</taxon>
        <taxon>Ramlibacter</taxon>
    </lineage>
</organism>
<dbReference type="EMBL" id="JAEDAO010000001">
    <property type="protein sequence ID" value="MBK0391815.1"/>
    <property type="molecule type" value="Genomic_DNA"/>
</dbReference>
<keyword evidence="12 14" id="KW-0449">Lipoprotein</keyword>
<keyword evidence="5" id="KW-0813">Transport</keyword>
<comment type="caution">
    <text evidence="14">The sequence shown here is derived from an EMBL/GenBank/DDBJ whole genome shotgun (WGS) entry which is preliminary data.</text>
</comment>
<dbReference type="Proteomes" id="UP000617041">
    <property type="component" value="Unassembled WGS sequence"/>
</dbReference>
<keyword evidence="7" id="KW-0653">Protein transport</keyword>
<evidence type="ECO:0000256" key="7">
    <source>
        <dbReference type="ARBA" id="ARBA00022927"/>
    </source>
</evidence>
<dbReference type="SUPFAM" id="SSF89392">
    <property type="entry name" value="Prokaryotic lipoproteins and lipoprotein localization factors"/>
    <property type="match status" value="1"/>
</dbReference>
<dbReference type="GO" id="GO:0009279">
    <property type="term" value="C:cell outer membrane"/>
    <property type="evidence" value="ECO:0007669"/>
    <property type="project" value="UniProtKB-SubCell"/>
</dbReference>
<evidence type="ECO:0000256" key="9">
    <source>
        <dbReference type="ARBA" id="ARBA00023139"/>
    </source>
</evidence>
<dbReference type="RefSeq" id="WP_200786610.1">
    <property type="nucleotide sequence ID" value="NZ_JAEDAO010000001.1"/>
</dbReference>
<evidence type="ECO:0000256" key="6">
    <source>
        <dbReference type="ARBA" id="ARBA00022729"/>
    </source>
</evidence>